<protein>
    <submittedName>
        <fullName evidence="1">Uncharacterized protein</fullName>
    </submittedName>
</protein>
<dbReference type="EMBL" id="JAHRIQ010075226">
    <property type="protein sequence ID" value="MEQ2245960.1"/>
    <property type="molecule type" value="Genomic_DNA"/>
</dbReference>
<sequence length="240" mass="26991">MFCCPPSECGFAVYLRGGITFDDCIKLKPSILSACLQQSTVHYSFLKGHRRQSEASDVFILNVIMRQHPGGFCRAVLNFKHETFKNHYILFLRFTVSLSHGPLETSPHLLNSLVLLLIQCATIICHSTFDMSVPLICFSHREPAEMSVTMAKSDAITVFTIQSDPQSRWPPVCQILKNLCYNPMCCSVSQDLRKIQRKSHSVLGVSFNFHNLQLCCSHSVLVKLLLCVNGSRITQLTCCC</sequence>
<keyword evidence="2" id="KW-1185">Reference proteome</keyword>
<comment type="caution">
    <text evidence="1">The sequence shown here is derived from an EMBL/GenBank/DDBJ whole genome shotgun (WGS) entry which is preliminary data.</text>
</comment>
<gene>
    <name evidence="1" type="ORF">ILYODFUR_033488</name>
</gene>
<proteinExistence type="predicted"/>
<accession>A0ABV0UNF7</accession>
<evidence type="ECO:0000313" key="1">
    <source>
        <dbReference type="EMBL" id="MEQ2245960.1"/>
    </source>
</evidence>
<dbReference type="Proteomes" id="UP001482620">
    <property type="component" value="Unassembled WGS sequence"/>
</dbReference>
<reference evidence="1 2" key="1">
    <citation type="submission" date="2021-06" db="EMBL/GenBank/DDBJ databases">
        <authorList>
            <person name="Palmer J.M."/>
        </authorList>
    </citation>
    <scope>NUCLEOTIDE SEQUENCE [LARGE SCALE GENOMIC DNA]</scope>
    <source>
        <strain evidence="2">if_2019</strain>
        <tissue evidence="1">Muscle</tissue>
    </source>
</reference>
<evidence type="ECO:0000313" key="2">
    <source>
        <dbReference type="Proteomes" id="UP001482620"/>
    </source>
</evidence>
<name>A0ABV0UNF7_9TELE</name>
<organism evidence="1 2">
    <name type="scientific">Ilyodon furcidens</name>
    <name type="common">goldbreast splitfin</name>
    <dbReference type="NCBI Taxonomy" id="33524"/>
    <lineage>
        <taxon>Eukaryota</taxon>
        <taxon>Metazoa</taxon>
        <taxon>Chordata</taxon>
        <taxon>Craniata</taxon>
        <taxon>Vertebrata</taxon>
        <taxon>Euteleostomi</taxon>
        <taxon>Actinopterygii</taxon>
        <taxon>Neopterygii</taxon>
        <taxon>Teleostei</taxon>
        <taxon>Neoteleostei</taxon>
        <taxon>Acanthomorphata</taxon>
        <taxon>Ovalentaria</taxon>
        <taxon>Atherinomorphae</taxon>
        <taxon>Cyprinodontiformes</taxon>
        <taxon>Goodeidae</taxon>
        <taxon>Ilyodon</taxon>
    </lineage>
</organism>